<comment type="caution">
    <text evidence="1">The sequence shown here is derived from an EMBL/GenBank/DDBJ whole genome shotgun (WGS) entry which is preliminary data.</text>
</comment>
<keyword evidence="1" id="KW-0418">Kinase</keyword>
<dbReference type="InterPro" id="IPR039065">
    <property type="entry name" value="AcoX-like"/>
</dbReference>
<accession>A0A2J6WEG3</accession>
<dbReference type="SUPFAM" id="SSF111331">
    <property type="entry name" value="NAD kinase/diacylglycerol kinase-like"/>
    <property type="match status" value="1"/>
</dbReference>
<dbReference type="PANTHER" id="PTHR40697:SF3">
    <property type="entry name" value="ACETOIN CATABOLISM PROTEIN X"/>
    <property type="match status" value="1"/>
</dbReference>
<evidence type="ECO:0000313" key="1">
    <source>
        <dbReference type="EMBL" id="PMP67513.1"/>
    </source>
</evidence>
<dbReference type="GO" id="GO:0005524">
    <property type="term" value="F:ATP binding"/>
    <property type="evidence" value="ECO:0007669"/>
    <property type="project" value="UniProtKB-ARBA"/>
</dbReference>
<dbReference type="PANTHER" id="PTHR40697">
    <property type="entry name" value="ACETOIN CATABOLISM PROTEIN X"/>
    <property type="match status" value="1"/>
</dbReference>
<name>A0A2J6WEG3_9BACT</name>
<dbReference type="Proteomes" id="UP000237040">
    <property type="component" value="Unassembled WGS sequence"/>
</dbReference>
<dbReference type="EMBL" id="PNIL01000043">
    <property type="protein sequence ID" value="PMP67513.1"/>
    <property type="molecule type" value="Genomic_DNA"/>
</dbReference>
<protein>
    <submittedName>
        <fullName evidence="1">ATP-NAD kinase</fullName>
    </submittedName>
</protein>
<proteinExistence type="predicted"/>
<organism evidence="1 2">
    <name type="scientific">Caldisericum exile</name>
    <dbReference type="NCBI Taxonomy" id="693075"/>
    <lineage>
        <taxon>Bacteria</taxon>
        <taxon>Pseudomonadati</taxon>
        <taxon>Caldisericota/Cryosericota group</taxon>
        <taxon>Caldisericota</taxon>
        <taxon>Caldisericia</taxon>
        <taxon>Caldisericales</taxon>
        <taxon>Caldisericaceae</taxon>
        <taxon>Caldisericum</taxon>
    </lineage>
</organism>
<dbReference type="AlphaFoldDB" id="A0A2J6WEG3"/>
<dbReference type="InterPro" id="IPR016064">
    <property type="entry name" value="NAD/diacylglycerol_kinase_sf"/>
</dbReference>
<gene>
    <name evidence="1" type="ORF">C0189_02935</name>
</gene>
<dbReference type="GO" id="GO:0003951">
    <property type="term" value="F:NAD+ kinase activity"/>
    <property type="evidence" value="ECO:0007669"/>
    <property type="project" value="InterPro"/>
</dbReference>
<sequence length="330" mass="36604">MKGKVGIIANPQSGKDIRRLTSKASVFDNEEKVNIIERILSVFNFFNIEEIYYMEDAYGIVKKAASRIKASNLKIIPIEMNYTFDEVDSTNASKIMQNIVDIILVLGGDGTNRAVVKGLNMEDPVPLAPISTGTNNVFPEMIEGTTVALAIISYLTSIEKEKNLRREKLLNIKFNNNSDIALIDFAISKEQFIGSKAIWNEKSIIAVFVTRAEVTSIGFSSLVAFKNPIHRDDPFGGYVILGEGEEVIFPIAPGKLAKTSIKEKGIIKENNPIKMFVERGTIVLDGERKIELFKDTEVEISLLLNGPKVLNFRKAIAEGIKNGIFSNKQS</sequence>
<dbReference type="Pfam" id="PF01513">
    <property type="entry name" value="NAD_kinase"/>
    <property type="match status" value="1"/>
</dbReference>
<keyword evidence="1" id="KW-0808">Transferase</keyword>
<evidence type="ECO:0000313" key="2">
    <source>
        <dbReference type="Proteomes" id="UP000237040"/>
    </source>
</evidence>
<dbReference type="GO" id="GO:0006741">
    <property type="term" value="P:NADP+ biosynthetic process"/>
    <property type="evidence" value="ECO:0007669"/>
    <property type="project" value="InterPro"/>
</dbReference>
<dbReference type="InterPro" id="IPR017438">
    <property type="entry name" value="ATP-NAD_kinase_N"/>
</dbReference>
<dbReference type="InterPro" id="IPR002504">
    <property type="entry name" value="NADK"/>
</dbReference>
<dbReference type="Gene3D" id="3.40.50.10330">
    <property type="entry name" value="Probable inorganic polyphosphate/atp-NAD kinase, domain 1"/>
    <property type="match status" value="1"/>
</dbReference>
<dbReference type="GO" id="GO:0051287">
    <property type="term" value="F:NAD binding"/>
    <property type="evidence" value="ECO:0007669"/>
    <property type="project" value="UniProtKB-ARBA"/>
</dbReference>
<reference evidence="1 2" key="1">
    <citation type="submission" date="2018-01" db="EMBL/GenBank/DDBJ databases">
        <title>Metagenomic assembled genomes from two thermal pools in the Uzon Caldera, Kamchatka, Russia.</title>
        <authorList>
            <person name="Wilkins L."/>
            <person name="Ettinger C."/>
        </authorList>
    </citation>
    <scope>NUCLEOTIDE SEQUENCE [LARGE SCALE GENOMIC DNA]</scope>
    <source>
        <strain evidence="1">ZAV-07</strain>
    </source>
</reference>